<evidence type="ECO:0000313" key="2">
    <source>
        <dbReference type="EMBL" id="PZR08626.1"/>
    </source>
</evidence>
<reference evidence="2 3" key="1">
    <citation type="submission" date="2017-08" db="EMBL/GenBank/DDBJ databases">
        <title>Infants hospitalized years apart are colonized by the same room-sourced microbial strains.</title>
        <authorList>
            <person name="Brooks B."/>
            <person name="Olm M.R."/>
            <person name="Firek B.A."/>
            <person name="Baker R."/>
            <person name="Thomas B.C."/>
            <person name="Morowitz M.J."/>
            <person name="Banfield J.F."/>
        </authorList>
    </citation>
    <scope>NUCLEOTIDE SEQUENCE [LARGE SCALE GENOMIC DNA]</scope>
    <source>
        <strain evidence="2">S2_003_000_R2_14</strain>
    </source>
</reference>
<sequence>MVERLQSHSLTMKTRIAAAAVLVATVASAQVAVTTAEAINVEPNQARAFTAVCAAAYSQASGQPVTTPAVDQPVAGERVELQLIGLDGTRSRRIVVRAQKKNADNSIAYEATLDALSMEDAPVVCQRLATSLVNRQPVADTQDLNTVTALEAKARRRRTGTVKSFGFKTGFTGAVASNAELSPMGTIAFDARIEGDHFFTQLGVGALIPAPLSTTATNYGGVLLDMGGGYYFTNTDFAPYVALGVQPRIIFGGSIINFVPYAQVGFTSSRKAGVRFNVDGRVGQNLLPVAGQDALAVRPTEFSLNVGVGF</sequence>
<feature type="chain" id="PRO_5016160396" description="Outer membrane protein beta-barrel domain-containing protein" evidence="1">
    <location>
        <begin position="30"/>
        <end position="310"/>
    </location>
</feature>
<gene>
    <name evidence="2" type="ORF">DI536_24290</name>
</gene>
<comment type="caution">
    <text evidence="2">The sequence shown here is derived from an EMBL/GenBank/DDBJ whole genome shotgun (WGS) entry which is preliminary data.</text>
</comment>
<evidence type="ECO:0000256" key="1">
    <source>
        <dbReference type="SAM" id="SignalP"/>
    </source>
</evidence>
<proteinExistence type="predicted"/>
<evidence type="ECO:0000313" key="3">
    <source>
        <dbReference type="Proteomes" id="UP000249061"/>
    </source>
</evidence>
<keyword evidence="1" id="KW-0732">Signal</keyword>
<dbReference type="Proteomes" id="UP000249061">
    <property type="component" value="Unassembled WGS sequence"/>
</dbReference>
<dbReference type="EMBL" id="QFQP01000024">
    <property type="protein sequence ID" value="PZR08626.1"/>
    <property type="molecule type" value="Genomic_DNA"/>
</dbReference>
<evidence type="ECO:0008006" key="4">
    <source>
        <dbReference type="Google" id="ProtNLM"/>
    </source>
</evidence>
<protein>
    <recommendedName>
        <fullName evidence="4">Outer membrane protein beta-barrel domain-containing protein</fullName>
    </recommendedName>
</protein>
<name>A0A2W5T8C9_9BACT</name>
<organism evidence="2 3">
    <name type="scientific">Archangium gephyra</name>
    <dbReference type="NCBI Taxonomy" id="48"/>
    <lineage>
        <taxon>Bacteria</taxon>
        <taxon>Pseudomonadati</taxon>
        <taxon>Myxococcota</taxon>
        <taxon>Myxococcia</taxon>
        <taxon>Myxococcales</taxon>
        <taxon>Cystobacterineae</taxon>
        <taxon>Archangiaceae</taxon>
        <taxon>Archangium</taxon>
    </lineage>
</organism>
<feature type="signal peptide" evidence="1">
    <location>
        <begin position="1"/>
        <end position="29"/>
    </location>
</feature>
<accession>A0A2W5T8C9</accession>
<dbReference type="AlphaFoldDB" id="A0A2W5T8C9"/>